<evidence type="ECO:0000313" key="2">
    <source>
        <dbReference type="Proteomes" id="UP000887159"/>
    </source>
</evidence>
<reference evidence="1" key="1">
    <citation type="submission" date="2020-08" db="EMBL/GenBank/DDBJ databases">
        <title>Multicomponent nature underlies the extraordinary mechanical properties of spider dragline silk.</title>
        <authorList>
            <person name="Kono N."/>
            <person name="Nakamura H."/>
            <person name="Mori M."/>
            <person name="Yoshida Y."/>
            <person name="Ohtoshi R."/>
            <person name="Malay A.D."/>
            <person name="Moran D.A.P."/>
            <person name="Tomita M."/>
            <person name="Numata K."/>
            <person name="Arakawa K."/>
        </authorList>
    </citation>
    <scope>NUCLEOTIDE SEQUENCE</scope>
</reference>
<dbReference type="PANTHER" id="PTHR47326">
    <property type="entry name" value="TRANSPOSABLE ELEMENT TC3 TRANSPOSASE-LIKE PROTEIN"/>
    <property type="match status" value="1"/>
</dbReference>
<sequence length="336" mass="38947">MDTFLDHTILFFEKNITQSEALNDLTLLYIPWLSKNNSLTFFKNHLCLAPKDSAFLPAGFTVFASEKESEIIGIEVKVGITFQYGDRFNSCQVIYSQFGLAIHQNDHQARRRFVEWAQNEIAVVPDFHKRILFSDEAHFWLNGYVNKQNCRIWSEANPQVYVETPLHPEKLTVWCALWAGGIIGTYFFKNDEGHNVTVNGDRYRAMITNFFIPELNNHDVQELWFQQDGATCHTARATVDLLKDTFGDRLISRFEPVNWPPRSCDSTPLDYFLWGYVKSLVYADKPQTLDHLEDNIRRVIAVYGHNCWKKSSKSGRQIGLHRASRGSHMPEIIFKM</sequence>
<dbReference type="EMBL" id="BMAU01021284">
    <property type="protein sequence ID" value="GFY08880.1"/>
    <property type="molecule type" value="Genomic_DNA"/>
</dbReference>
<dbReference type="AlphaFoldDB" id="A0A8X6SCS2"/>
<dbReference type="GO" id="GO:0003676">
    <property type="term" value="F:nucleic acid binding"/>
    <property type="evidence" value="ECO:0007669"/>
    <property type="project" value="InterPro"/>
</dbReference>
<gene>
    <name evidence="1" type="ORF">TNCV_4660732</name>
</gene>
<dbReference type="Gene3D" id="3.30.420.10">
    <property type="entry name" value="Ribonuclease H-like superfamily/Ribonuclease H"/>
    <property type="match status" value="1"/>
</dbReference>
<dbReference type="InterPro" id="IPR036397">
    <property type="entry name" value="RNaseH_sf"/>
</dbReference>
<evidence type="ECO:0000313" key="1">
    <source>
        <dbReference type="EMBL" id="GFY08880.1"/>
    </source>
</evidence>
<name>A0A8X6SCS2_TRICX</name>
<organism evidence="1 2">
    <name type="scientific">Trichonephila clavipes</name>
    <name type="common">Golden silk orbweaver</name>
    <name type="synonym">Nephila clavipes</name>
    <dbReference type="NCBI Taxonomy" id="2585209"/>
    <lineage>
        <taxon>Eukaryota</taxon>
        <taxon>Metazoa</taxon>
        <taxon>Ecdysozoa</taxon>
        <taxon>Arthropoda</taxon>
        <taxon>Chelicerata</taxon>
        <taxon>Arachnida</taxon>
        <taxon>Araneae</taxon>
        <taxon>Araneomorphae</taxon>
        <taxon>Entelegynae</taxon>
        <taxon>Araneoidea</taxon>
        <taxon>Nephilidae</taxon>
        <taxon>Trichonephila</taxon>
    </lineage>
</organism>
<protein>
    <submittedName>
        <fullName evidence="1">DUF4817 domain-containing protein</fullName>
    </submittedName>
</protein>
<keyword evidence="2" id="KW-1185">Reference proteome</keyword>
<dbReference type="Proteomes" id="UP000887159">
    <property type="component" value="Unassembled WGS sequence"/>
</dbReference>
<comment type="caution">
    <text evidence="1">The sequence shown here is derived from an EMBL/GenBank/DDBJ whole genome shotgun (WGS) entry which is preliminary data.</text>
</comment>
<proteinExistence type="predicted"/>
<accession>A0A8X6SCS2</accession>
<dbReference type="PANTHER" id="PTHR47326:SF1">
    <property type="entry name" value="HTH PSQ-TYPE DOMAIN-CONTAINING PROTEIN"/>
    <property type="match status" value="1"/>
</dbReference>